<dbReference type="RefSeq" id="WP_117348467.1">
    <property type="nucleotide sequence ID" value="NZ_CP031742.1"/>
</dbReference>
<dbReference type="Proteomes" id="UP000259636">
    <property type="component" value="Chromosome"/>
</dbReference>
<name>A0A385D5N0_9ACTN</name>
<evidence type="ECO:0000256" key="1">
    <source>
        <dbReference type="SAM" id="MobiDB-lite"/>
    </source>
</evidence>
<proteinExistence type="predicted"/>
<keyword evidence="2" id="KW-1133">Transmembrane helix</keyword>
<gene>
    <name evidence="3" type="ORF">D0C37_01150</name>
</gene>
<evidence type="ECO:0000313" key="4">
    <source>
        <dbReference type="Proteomes" id="UP000259636"/>
    </source>
</evidence>
<sequence>MNAPDPGRPEDGAASLRRALHATAGELAPPPYPAERVRRLGRRRVRARRAVVAVPAAAAVLAAVAVGLPQWSGGEGPSAAGAAADKAPGTRVTPSLAPVQPPVPSARPWPAVRTVRAGEPVEIGRGQVLTLSEDQVCHRDTTETGGGVEDTCKSVSDGNQAAGSVSIQSSGTLLRPLYIGPGRAARMTVEVDGEVHRAQVLTLEGSPGYAVGYAWGAGVSFDGPTPKVRVSDAEGELLAEFP</sequence>
<feature type="compositionally biased region" description="Low complexity" evidence="1">
    <location>
        <begin position="77"/>
        <end position="89"/>
    </location>
</feature>
<dbReference type="EMBL" id="CP031742">
    <property type="protein sequence ID" value="AXQ53379.1"/>
    <property type="molecule type" value="Genomic_DNA"/>
</dbReference>
<keyword evidence="2" id="KW-0472">Membrane</keyword>
<dbReference type="KEGG" id="sky:D0C37_01150"/>
<protein>
    <submittedName>
        <fullName evidence="3">Uncharacterized protein</fullName>
    </submittedName>
</protein>
<evidence type="ECO:0000256" key="2">
    <source>
        <dbReference type="SAM" id="Phobius"/>
    </source>
</evidence>
<feature type="transmembrane region" description="Helical" evidence="2">
    <location>
        <begin position="50"/>
        <end position="68"/>
    </location>
</feature>
<evidence type="ECO:0000313" key="3">
    <source>
        <dbReference type="EMBL" id="AXQ53379.1"/>
    </source>
</evidence>
<reference evidence="3 4" key="1">
    <citation type="submission" date="2018-08" db="EMBL/GenBank/DDBJ databases">
        <authorList>
            <person name="Ferrada E.E."/>
            <person name="Latorre B.A."/>
        </authorList>
    </citation>
    <scope>NUCLEOTIDE SEQUENCE [LARGE SCALE GENOMIC DNA]</scope>
    <source>
        <strain evidence="3 4">VK-A60T</strain>
    </source>
</reference>
<feature type="region of interest" description="Disordered" evidence="1">
    <location>
        <begin position="74"/>
        <end position="107"/>
    </location>
</feature>
<accession>A0A385D5N0</accession>
<dbReference type="GeneID" id="300112854"/>
<dbReference type="AlphaFoldDB" id="A0A385D5N0"/>
<keyword evidence="2" id="KW-0812">Transmembrane</keyword>
<organism evidence="3 4">
    <name type="scientific">Streptomyces koyangensis</name>
    <dbReference type="NCBI Taxonomy" id="188770"/>
    <lineage>
        <taxon>Bacteria</taxon>
        <taxon>Bacillati</taxon>
        <taxon>Actinomycetota</taxon>
        <taxon>Actinomycetes</taxon>
        <taxon>Kitasatosporales</taxon>
        <taxon>Streptomycetaceae</taxon>
        <taxon>Streptomyces</taxon>
        <taxon>Streptomyces aurantiacus group</taxon>
    </lineage>
</organism>
<feature type="region of interest" description="Disordered" evidence="1">
    <location>
        <begin position="1"/>
        <end position="34"/>
    </location>
</feature>